<dbReference type="OrthoDB" id="307639at2"/>
<accession>A0A0G4KAF9</accession>
<proteinExistence type="predicted"/>
<feature type="domain" description="Phosphoribosyltransferase" evidence="1">
    <location>
        <begin position="50"/>
        <end position="174"/>
    </location>
</feature>
<evidence type="ECO:0000259" key="1">
    <source>
        <dbReference type="Pfam" id="PF00156"/>
    </source>
</evidence>
<gene>
    <name evidence="2" type="ORF">BRSU_2587</name>
</gene>
<dbReference type="AlphaFoldDB" id="A0A0G4KAF9"/>
<name>A0A0G4KAF9_9SPIR</name>
<dbReference type="GO" id="GO:0016757">
    <property type="term" value="F:glycosyltransferase activity"/>
    <property type="evidence" value="ECO:0007669"/>
    <property type="project" value="UniProtKB-KW"/>
</dbReference>
<dbReference type="EMBL" id="CVLB01000003">
    <property type="protein sequence ID" value="CRF35337.1"/>
    <property type="molecule type" value="Genomic_DNA"/>
</dbReference>
<keyword evidence="3" id="KW-1185">Reference proteome</keyword>
<organism evidence="2 3">
    <name type="scientific">Brachyspira suanatina</name>
    <dbReference type="NCBI Taxonomy" id="381802"/>
    <lineage>
        <taxon>Bacteria</taxon>
        <taxon>Pseudomonadati</taxon>
        <taxon>Spirochaetota</taxon>
        <taxon>Spirochaetia</taxon>
        <taxon>Brachyspirales</taxon>
        <taxon>Brachyspiraceae</taxon>
        <taxon>Brachyspira</taxon>
    </lineage>
</organism>
<dbReference type="InterPro" id="IPR000836">
    <property type="entry name" value="PRTase_dom"/>
</dbReference>
<evidence type="ECO:0000313" key="3">
    <source>
        <dbReference type="Proteomes" id="UP000043763"/>
    </source>
</evidence>
<reference evidence="3" key="1">
    <citation type="submission" date="2015-04" db="EMBL/GenBank/DDBJ databases">
        <authorList>
            <person name="Mushtaq Mamoona"/>
        </authorList>
    </citation>
    <scope>NUCLEOTIDE SEQUENCE [LARGE SCALE GENOMIC DNA]</scope>
    <source>
        <strain evidence="3">AN4859/03</strain>
    </source>
</reference>
<keyword evidence="2" id="KW-0328">Glycosyltransferase</keyword>
<dbReference type="Pfam" id="PF00156">
    <property type="entry name" value="Pribosyltran"/>
    <property type="match status" value="1"/>
</dbReference>
<dbReference type="InterPro" id="IPR029057">
    <property type="entry name" value="PRTase-like"/>
</dbReference>
<evidence type="ECO:0000313" key="2">
    <source>
        <dbReference type="EMBL" id="CRF35337.1"/>
    </source>
</evidence>
<dbReference type="RefSeq" id="WP_083997917.1">
    <property type="nucleotide sequence ID" value="NZ_CVLB01000003.1"/>
</dbReference>
<dbReference type="Proteomes" id="UP000043763">
    <property type="component" value="Unassembled WGS sequence"/>
</dbReference>
<dbReference type="Gene3D" id="3.40.50.2020">
    <property type="match status" value="1"/>
</dbReference>
<sequence>MNNIFTAYKKFSIDNIPITALGDLDKELGDELRAFKKKSVNFPINIIKQIKNYYSDYIKTNNKKFDIILYVPSNKNNGVMDFFADYISKEFDIEKCEFIKINKNIKEQKFLETLKERSENIKDAFEIINYDKLKNKNILLIDDVYASGETIKEIIKIFKGFQFNYNLEILIFCYRNHIFR</sequence>
<dbReference type="SUPFAM" id="SSF53271">
    <property type="entry name" value="PRTase-like"/>
    <property type="match status" value="1"/>
</dbReference>
<keyword evidence="2" id="KW-0808">Transferase</keyword>
<protein>
    <submittedName>
        <fullName evidence="2">Amidophosphoribosyltransferase</fullName>
    </submittedName>
</protein>
<dbReference type="CDD" id="cd06223">
    <property type="entry name" value="PRTases_typeI"/>
    <property type="match status" value="1"/>
</dbReference>